<gene>
    <name evidence="3" type="ORF">DFH08DRAFT_954271</name>
</gene>
<accession>A0AAD7AF14</accession>
<evidence type="ECO:0000256" key="1">
    <source>
        <dbReference type="SAM" id="MobiDB-lite"/>
    </source>
</evidence>
<dbReference type="AlphaFoldDB" id="A0AAD7AF14"/>
<reference evidence="3" key="1">
    <citation type="submission" date="2023-03" db="EMBL/GenBank/DDBJ databases">
        <title>Massive genome expansion in bonnet fungi (Mycena s.s.) driven by repeated elements and novel gene families across ecological guilds.</title>
        <authorList>
            <consortium name="Lawrence Berkeley National Laboratory"/>
            <person name="Harder C.B."/>
            <person name="Miyauchi S."/>
            <person name="Viragh M."/>
            <person name="Kuo A."/>
            <person name="Thoen E."/>
            <person name="Andreopoulos B."/>
            <person name="Lu D."/>
            <person name="Skrede I."/>
            <person name="Drula E."/>
            <person name="Henrissat B."/>
            <person name="Morin E."/>
            <person name="Kohler A."/>
            <person name="Barry K."/>
            <person name="LaButti K."/>
            <person name="Morin E."/>
            <person name="Salamov A."/>
            <person name="Lipzen A."/>
            <person name="Mereny Z."/>
            <person name="Hegedus B."/>
            <person name="Baldrian P."/>
            <person name="Stursova M."/>
            <person name="Weitz H."/>
            <person name="Taylor A."/>
            <person name="Grigoriev I.V."/>
            <person name="Nagy L.G."/>
            <person name="Martin F."/>
            <person name="Kauserud H."/>
        </authorList>
    </citation>
    <scope>NUCLEOTIDE SEQUENCE</scope>
    <source>
        <strain evidence="3">CBHHK002</strain>
    </source>
</reference>
<protein>
    <recommendedName>
        <fullName evidence="2">Ribonuclease H1 N-terminal domain-containing protein</fullName>
    </recommendedName>
</protein>
<dbReference type="SUPFAM" id="SSF55658">
    <property type="entry name" value="L9 N-domain-like"/>
    <property type="match status" value="1"/>
</dbReference>
<feature type="domain" description="Ribonuclease H1 N-terminal" evidence="2">
    <location>
        <begin position="36"/>
        <end position="70"/>
    </location>
</feature>
<dbReference type="InterPro" id="IPR009027">
    <property type="entry name" value="Ribosomal_bL9/RNase_H1_N"/>
</dbReference>
<proteinExistence type="predicted"/>
<dbReference type="InterPro" id="IPR011320">
    <property type="entry name" value="RNase_H1_N"/>
</dbReference>
<evidence type="ECO:0000259" key="2">
    <source>
        <dbReference type="Pfam" id="PF01693"/>
    </source>
</evidence>
<dbReference type="Proteomes" id="UP001218218">
    <property type="component" value="Unassembled WGS sequence"/>
</dbReference>
<name>A0AAD7AF14_9AGAR</name>
<comment type="caution">
    <text evidence="3">The sequence shown here is derived from an EMBL/GenBank/DDBJ whole genome shotgun (WGS) entry which is preliminary data.</text>
</comment>
<sequence>MHTTLDNMFEQLKLEDLPFHPRRGFEHTRGSETWEFYVVTRGHVPGIYTHWRVLHLLNSSFAHKKHLGWSSATSAFDNVRRPGAYNTSCRPPPSTPPPSTPPGTLFVKSKKPVVATPTKPRPLGDALPACTSAPSTPTASRKNLLYVYSRGNDTTIYASQHQVSTAAHQGLADGSFRKVDVTSGVRSAFELAEDSALKCYNISDFSDEE</sequence>
<evidence type="ECO:0000313" key="3">
    <source>
        <dbReference type="EMBL" id="KAJ7356960.1"/>
    </source>
</evidence>
<feature type="compositionally biased region" description="Pro residues" evidence="1">
    <location>
        <begin position="90"/>
        <end position="101"/>
    </location>
</feature>
<keyword evidence="4" id="KW-1185">Reference proteome</keyword>
<evidence type="ECO:0000313" key="4">
    <source>
        <dbReference type="Proteomes" id="UP001218218"/>
    </source>
</evidence>
<dbReference type="Pfam" id="PF01693">
    <property type="entry name" value="Cauli_VI"/>
    <property type="match status" value="1"/>
</dbReference>
<dbReference type="EMBL" id="JARIHO010000008">
    <property type="protein sequence ID" value="KAJ7356960.1"/>
    <property type="molecule type" value="Genomic_DNA"/>
</dbReference>
<feature type="region of interest" description="Disordered" evidence="1">
    <location>
        <begin position="83"/>
        <end position="138"/>
    </location>
</feature>
<organism evidence="3 4">
    <name type="scientific">Mycena albidolilacea</name>
    <dbReference type="NCBI Taxonomy" id="1033008"/>
    <lineage>
        <taxon>Eukaryota</taxon>
        <taxon>Fungi</taxon>
        <taxon>Dikarya</taxon>
        <taxon>Basidiomycota</taxon>
        <taxon>Agaricomycotina</taxon>
        <taxon>Agaricomycetes</taxon>
        <taxon>Agaricomycetidae</taxon>
        <taxon>Agaricales</taxon>
        <taxon>Marasmiineae</taxon>
        <taxon>Mycenaceae</taxon>
        <taxon>Mycena</taxon>
    </lineage>
</organism>